<dbReference type="RefSeq" id="WP_220210318.1">
    <property type="nucleotide sequence ID" value="NZ_BNJK01000002.1"/>
</dbReference>
<evidence type="ECO:0000259" key="1">
    <source>
        <dbReference type="Pfam" id="PF01636"/>
    </source>
</evidence>
<dbReference type="Proteomes" id="UP000597444">
    <property type="component" value="Unassembled WGS sequence"/>
</dbReference>
<dbReference type="Pfam" id="PF01636">
    <property type="entry name" value="APH"/>
    <property type="match status" value="1"/>
</dbReference>
<dbReference type="EMBL" id="BNJK01000002">
    <property type="protein sequence ID" value="GHO99689.1"/>
    <property type="molecule type" value="Genomic_DNA"/>
</dbReference>
<reference evidence="2" key="1">
    <citation type="submission" date="2020-10" db="EMBL/GenBank/DDBJ databases">
        <title>Taxonomic study of unclassified bacteria belonging to the class Ktedonobacteria.</title>
        <authorList>
            <person name="Yabe S."/>
            <person name="Wang C.M."/>
            <person name="Zheng Y."/>
            <person name="Sakai Y."/>
            <person name="Cavaletti L."/>
            <person name="Monciardini P."/>
            <person name="Donadio S."/>
        </authorList>
    </citation>
    <scope>NUCLEOTIDE SEQUENCE</scope>
    <source>
        <strain evidence="2">ID150040</strain>
    </source>
</reference>
<dbReference type="Gene3D" id="3.90.1200.10">
    <property type="match status" value="1"/>
</dbReference>
<sequence length="307" mass="36033">MRIGLKMGMQQALTALHYAFPQLRIASALPVTRGRDNFVLQVNHNLIFRFPRNGATEAQLMREIKILPLLVERLTAPVPHFSYLWLPDDYFPSPFVGYSKLQGIWLNDPRIVPPMQKQLLPSLAQFFAELHQFPLNQAQNCDVKGGDVTFWVALYRRRFEQIQAAVFPHLSESMQQRAQQRWEAYLERHASLSFAPTLIHRDLWLHHLLCDPEQGTLCGVIDWGEVAIGDPALDFMGLYLRWGRERMEEIRSLAKLAPDPTFWQRLDFYREFYFQFYPPYTEAFKAAQSQDYHVLEQHVHYIQSTLR</sequence>
<dbReference type="SUPFAM" id="SSF56112">
    <property type="entry name" value="Protein kinase-like (PK-like)"/>
    <property type="match status" value="1"/>
</dbReference>
<dbReference type="AlphaFoldDB" id="A0A8J3IPR4"/>
<evidence type="ECO:0000313" key="2">
    <source>
        <dbReference type="EMBL" id="GHO99689.1"/>
    </source>
</evidence>
<dbReference type="InterPro" id="IPR002575">
    <property type="entry name" value="Aminoglycoside_PTrfase"/>
</dbReference>
<dbReference type="PANTHER" id="PTHR21310">
    <property type="entry name" value="AMINOGLYCOSIDE PHOSPHOTRANSFERASE-RELATED-RELATED"/>
    <property type="match status" value="1"/>
</dbReference>
<dbReference type="Gene3D" id="3.30.200.20">
    <property type="entry name" value="Phosphorylase Kinase, domain 1"/>
    <property type="match status" value="1"/>
</dbReference>
<keyword evidence="3" id="KW-1185">Reference proteome</keyword>
<feature type="domain" description="Aminoglycoside phosphotransferase" evidence="1">
    <location>
        <begin position="30"/>
        <end position="250"/>
    </location>
</feature>
<dbReference type="PANTHER" id="PTHR21310:SF15">
    <property type="entry name" value="AMINOGLYCOSIDE PHOSPHOTRANSFERASE DOMAIN-CONTAINING PROTEIN"/>
    <property type="match status" value="1"/>
</dbReference>
<proteinExistence type="predicted"/>
<name>A0A8J3IPR4_9CHLR</name>
<dbReference type="InterPro" id="IPR051678">
    <property type="entry name" value="AGP_Transferase"/>
</dbReference>
<comment type="caution">
    <text evidence="2">The sequence shown here is derived from an EMBL/GenBank/DDBJ whole genome shotgun (WGS) entry which is preliminary data.</text>
</comment>
<protein>
    <submittedName>
        <fullName evidence="2">6'-aminoglycoside N-acetyltransferase</fullName>
    </submittedName>
</protein>
<organism evidence="2 3">
    <name type="scientific">Reticulibacter mediterranei</name>
    <dbReference type="NCBI Taxonomy" id="2778369"/>
    <lineage>
        <taxon>Bacteria</taxon>
        <taxon>Bacillati</taxon>
        <taxon>Chloroflexota</taxon>
        <taxon>Ktedonobacteria</taxon>
        <taxon>Ktedonobacterales</taxon>
        <taxon>Reticulibacteraceae</taxon>
        <taxon>Reticulibacter</taxon>
    </lineage>
</organism>
<accession>A0A8J3IPR4</accession>
<gene>
    <name evidence="2" type="ORF">KSF_097370</name>
</gene>
<evidence type="ECO:0000313" key="3">
    <source>
        <dbReference type="Proteomes" id="UP000597444"/>
    </source>
</evidence>
<dbReference type="InterPro" id="IPR011009">
    <property type="entry name" value="Kinase-like_dom_sf"/>
</dbReference>